<feature type="compositionally biased region" description="Polar residues" evidence="3">
    <location>
        <begin position="93"/>
        <end position="104"/>
    </location>
</feature>
<evidence type="ECO:0000256" key="1">
    <source>
        <dbReference type="ARBA" id="ARBA00023127"/>
    </source>
</evidence>
<accession>A0A1V9XW84</accession>
<dbReference type="SUPFAM" id="SSF47954">
    <property type="entry name" value="Cyclin-like"/>
    <property type="match status" value="2"/>
</dbReference>
<dbReference type="STRING" id="418985.A0A1V9XW84"/>
<dbReference type="SMART" id="SM01332">
    <property type="entry name" value="Cyclin_C"/>
    <property type="match status" value="1"/>
</dbReference>
<feature type="compositionally biased region" description="Low complexity" evidence="3">
    <location>
        <begin position="473"/>
        <end position="498"/>
    </location>
</feature>
<comment type="similarity">
    <text evidence="2">Belongs to the cyclin family.</text>
</comment>
<dbReference type="InterPro" id="IPR004367">
    <property type="entry name" value="Cyclin_C-dom"/>
</dbReference>
<feature type="compositionally biased region" description="Low complexity" evidence="3">
    <location>
        <begin position="47"/>
        <end position="59"/>
    </location>
</feature>
<sequence>MSSERQQPKYACAYVDTATQSSLVPRGSSFEDIKNKNQQPIRKGNCASTSSRPPASSTTVLSVEKSDSIYKANNKRTFDKNVRGSESNDKMTNENIPTASTTGLTKVRSSACAESSRESAKRSAATASARSWNKKSPLKETPQKQYGNRGRISSHEANTPEGNTIRSYLLRLPRAMPRQLRWAIGDDLWSVIHSKQTKTRGQGSMVRILRSHPAIKPQMRAILLSWIIEVCDVYNQLRDTYYLAMDLFDRYLLATENLPKEQLQLVGITCLFIAGKMEEIYPPQINEYSYVSDGACTDPQIISKELAILTALKWDICPMTANNWLTLFLQLSQLNPISTITAVSDTGGSTDNLLKPNICPHDFNACAQLLDLCTLCMESVCFSPLHIAACVVSHVLGPDEMERVSGLNSTVIEACHQWMHPFALVLREQSPSKAATSTDFNKQGNNVSLVLLDEARSKRAQMNLERQTFQGKSSAAGSSHGSGSNNAGEATPTKTPTSTRKRNFLDDMTPPSTAKQMRFSDENRR</sequence>
<dbReference type="AlphaFoldDB" id="A0A1V9XW84"/>
<keyword evidence="7" id="KW-1185">Reference proteome</keyword>
<dbReference type="InterPro" id="IPR039361">
    <property type="entry name" value="Cyclin"/>
</dbReference>
<feature type="compositionally biased region" description="Basic and acidic residues" evidence="3">
    <location>
        <begin position="76"/>
        <end position="92"/>
    </location>
</feature>
<dbReference type="Gene3D" id="1.10.472.10">
    <property type="entry name" value="Cyclin-like"/>
    <property type="match status" value="2"/>
</dbReference>
<evidence type="ECO:0000259" key="4">
    <source>
        <dbReference type="SMART" id="SM00385"/>
    </source>
</evidence>
<feature type="compositionally biased region" description="Low complexity" evidence="3">
    <location>
        <begin position="122"/>
        <end position="131"/>
    </location>
</feature>
<evidence type="ECO:0000256" key="3">
    <source>
        <dbReference type="SAM" id="MobiDB-lite"/>
    </source>
</evidence>
<dbReference type="Pfam" id="PF00134">
    <property type="entry name" value="Cyclin_N"/>
    <property type="match status" value="1"/>
</dbReference>
<dbReference type="FunFam" id="1.10.472.10:FF:000154">
    <property type="entry name" value="Cyclin-B1-4"/>
    <property type="match status" value="1"/>
</dbReference>
<name>A0A1V9XW84_9ACAR</name>
<gene>
    <name evidence="6" type="ORF">BIW11_06859</name>
</gene>
<dbReference type="PANTHER" id="PTHR10177">
    <property type="entry name" value="CYCLINS"/>
    <property type="match status" value="1"/>
</dbReference>
<feature type="domain" description="Cyclin-like" evidence="4">
    <location>
        <begin position="225"/>
        <end position="310"/>
    </location>
</feature>
<organism evidence="6 7">
    <name type="scientific">Tropilaelaps mercedesae</name>
    <dbReference type="NCBI Taxonomy" id="418985"/>
    <lineage>
        <taxon>Eukaryota</taxon>
        <taxon>Metazoa</taxon>
        <taxon>Ecdysozoa</taxon>
        <taxon>Arthropoda</taxon>
        <taxon>Chelicerata</taxon>
        <taxon>Arachnida</taxon>
        <taxon>Acari</taxon>
        <taxon>Parasitiformes</taxon>
        <taxon>Mesostigmata</taxon>
        <taxon>Gamasina</taxon>
        <taxon>Dermanyssoidea</taxon>
        <taxon>Laelapidae</taxon>
        <taxon>Tropilaelaps</taxon>
    </lineage>
</organism>
<keyword evidence="1 2" id="KW-0195">Cyclin</keyword>
<feature type="region of interest" description="Disordered" evidence="3">
    <location>
        <begin position="23"/>
        <end position="62"/>
    </location>
</feature>
<dbReference type="OrthoDB" id="5590282at2759"/>
<dbReference type="InterPro" id="IPR013763">
    <property type="entry name" value="Cyclin-like_dom"/>
</dbReference>
<evidence type="ECO:0000256" key="2">
    <source>
        <dbReference type="RuleBase" id="RU000383"/>
    </source>
</evidence>
<dbReference type="CDD" id="cd20520">
    <property type="entry name" value="CYCLIN_CCNE_rpt2"/>
    <property type="match status" value="1"/>
</dbReference>
<evidence type="ECO:0000259" key="5">
    <source>
        <dbReference type="SMART" id="SM01332"/>
    </source>
</evidence>
<feature type="region of interest" description="Disordered" evidence="3">
    <location>
        <begin position="74"/>
        <end position="160"/>
    </location>
</feature>
<feature type="domain" description="Cyclin C-terminal" evidence="5">
    <location>
        <begin position="319"/>
        <end position="453"/>
    </location>
</feature>
<feature type="region of interest" description="Disordered" evidence="3">
    <location>
        <begin position="468"/>
        <end position="525"/>
    </location>
</feature>
<dbReference type="SMART" id="SM00385">
    <property type="entry name" value="CYCLIN"/>
    <property type="match status" value="1"/>
</dbReference>
<reference evidence="6 7" key="1">
    <citation type="journal article" date="2017" name="Gigascience">
        <title>Draft genome of the honey bee ectoparasitic mite, Tropilaelaps mercedesae, is shaped by the parasitic life history.</title>
        <authorList>
            <person name="Dong X."/>
            <person name="Armstrong S.D."/>
            <person name="Xia D."/>
            <person name="Makepeace B.L."/>
            <person name="Darby A.C."/>
            <person name="Kadowaki T."/>
        </authorList>
    </citation>
    <scope>NUCLEOTIDE SEQUENCE [LARGE SCALE GENOMIC DNA]</scope>
    <source>
        <strain evidence="6">Wuxi-XJTLU</strain>
    </source>
</reference>
<dbReference type="Proteomes" id="UP000192247">
    <property type="component" value="Unassembled WGS sequence"/>
</dbReference>
<dbReference type="InterPro" id="IPR006671">
    <property type="entry name" value="Cyclin_N"/>
</dbReference>
<proteinExistence type="inferred from homology"/>
<dbReference type="EMBL" id="MNPL01003082">
    <property type="protein sequence ID" value="OQR77764.1"/>
    <property type="molecule type" value="Genomic_DNA"/>
</dbReference>
<dbReference type="InParanoid" id="A0A1V9XW84"/>
<evidence type="ECO:0000313" key="7">
    <source>
        <dbReference type="Proteomes" id="UP000192247"/>
    </source>
</evidence>
<protein>
    <submittedName>
        <fullName evidence="6">G1/S-specific cyclin-E1-like</fullName>
    </submittedName>
</protein>
<evidence type="ECO:0000313" key="6">
    <source>
        <dbReference type="EMBL" id="OQR77764.1"/>
    </source>
</evidence>
<dbReference type="InterPro" id="IPR036915">
    <property type="entry name" value="Cyclin-like_sf"/>
</dbReference>
<comment type="caution">
    <text evidence="6">The sequence shown here is derived from an EMBL/GenBank/DDBJ whole genome shotgun (WGS) entry which is preliminary data.</text>
</comment>